<dbReference type="InterPro" id="IPR033985">
    <property type="entry name" value="SusD-like_N"/>
</dbReference>
<accession>A0A5J5IC45</accession>
<evidence type="ECO:0000256" key="1">
    <source>
        <dbReference type="ARBA" id="ARBA00004442"/>
    </source>
</evidence>
<feature type="domain" description="SusD-like N-terminal" evidence="7">
    <location>
        <begin position="103"/>
        <end position="215"/>
    </location>
</feature>
<dbReference type="SUPFAM" id="SSF48452">
    <property type="entry name" value="TPR-like"/>
    <property type="match status" value="1"/>
</dbReference>
<sequence length="577" mass="64851">MKKILFVLLLLGIVLNSCKKDLLNKSPQDQISDPAFWKSDGDLQLYINNLYSQFPGWNVTGEGGTPLLDAGTDVAIATGLFQTTKNRLDGVINVPSTGGGWSWQNVRAANYFLDNIDRVPEGGKKNQYIGEGYFFRAWAYFTLLKQFGDLPIVTKSLTTADHDILYGTRSSRTDVVNFIVKDLDTAISKMGDKSSAGANRINRDVALAFEARVCLYEGTWEKYHANDAFKGTTNGTAFLTKAAQAAKAVMDGANYSLSTGDPHQAYYELFNKVKTELSNNPEVMLYRSYDRAAYGDDFGNEVWNWPNGSGITKDMVDMYLCSDGKPISLSPLYQGDHDIRQIIQNRDPRLVQTVMNPGDPITISLTGDTTKFVVPQMINQQGDPTGYDSQKFRQPHLDPATGLYSTDLAYIIFRYAEVLLNYAEARAELGQLTQDDIDMTINKLRDRVGMPHLTLSSIPVDPAWPDYGYSLPDYLYEIRREREVELFSEGFRYDDLMRWKADRLFVGKRPKGAYYTAELKSAWPNLVTDANNYIDPYLKVLSGASGTWGFNPNKNYLMPIPTNELTLNPNLKQNPGW</sequence>
<dbReference type="EMBL" id="VYQF01000009">
    <property type="protein sequence ID" value="KAA9036118.1"/>
    <property type="molecule type" value="Genomic_DNA"/>
</dbReference>
<evidence type="ECO:0000256" key="5">
    <source>
        <dbReference type="ARBA" id="ARBA00023237"/>
    </source>
</evidence>
<name>A0A5J5IC45_9BACT</name>
<evidence type="ECO:0000313" key="9">
    <source>
        <dbReference type="Proteomes" id="UP000326903"/>
    </source>
</evidence>
<comment type="caution">
    <text evidence="8">The sequence shown here is derived from an EMBL/GenBank/DDBJ whole genome shotgun (WGS) entry which is preliminary data.</text>
</comment>
<organism evidence="8 9">
    <name type="scientific">Ginsengibacter hankyongi</name>
    <dbReference type="NCBI Taxonomy" id="2607284"/>
    <lineage>
        <taxon>Bacteria</taxon>
        <taxon>Pseudomonadati</taxon>
        <taxon>Bacteroidota</taxon>
        <taxon>Chitinophagia</taxon>
        <taxon>Chitinophagales</taxon>
        <taxon>Chitinophagaceae</taxon>
        <taxon>Ginsengibacter</taxon>
    </lineage>
</organism>
<feature type="domain" description="RagB/SusD" evidence="6">
    <location>
        <begin position="300"/>
        <end position="577"/>
    </location>
</feature>
<comment type="subcellular location">
    <subcellularLocation>
        <location evidence="1">Cell outer membrane</location>
    </subcellularLocation>
</comment>
<evidence type="ECO:0000259" key="7">
    <source>
        <dbReference type="Pfam" id="PF14322"/>
    </source>
</evidence>
<dbReference type="Pfam" id="PF07980">
    <property type="entry name" value="SusD_RagB"/>
    <property type="match status" value="1"/>
</dbReference>
<dbReference type="InterPro" id="IPR011990">
    <property type="entry name" value="TPR-like_helical_dom_sf"/>
</dbReference>
<comment type="similarity">
    <text evidence="2">Belongs to the SusD family.</text>
</comment>
<dbReference type="Pfam" id="PF14322">
    <property type="entry name" value="SusD-like_3"/>
    <property type="match status" value="1"/>
</dbReference>
<evidence type="ECO:0000259" key="6">
    <source>
        <dbReference type="Pfam" id="PF07980"/>
    </source>
</evidence>
<keyword evidence="4" id="KW-0472">Membrane</keyword>
<dbReference type="RefSeq" id="WP_150416585.1">
    <property type="nucleotide sequence ID" value="NZ_VYQF01000009.1"/>
</dbReference>
<dbReference type="InterPro" id="IPR012944">
    <property type="entry name" value="SusD_RagB_dom"/>
</dbReference>
<protein>
    <submittedName>
        <fullName evidence="8">RagB/SusD family nutrient uptake outer membrane protein</fullName>
    </submittedName>
</protein>
<keyword evidence="9" id="KW-1185">Reference proteome</keyword>
<dbReference type="GO" id="GO:0009279">
    <property type="term" value="C:cell outer membrane"/>
    <property type="evidence" value="ECO:0007669"/>
    <property type="project" value="UniProtKB-SubCell"/>
</dbReference>
<evidence type="ECO:0000313" key="8">
    <source>
        <dbReference type="EMBL" id="KAA9036118.1"/>
    </source>
</evidence>
<evidence type="ECO:0000256" key="3">
    <source>
        <dbReference type="ARBA" id="ARBA00022729"/>
    </source>
</evidence>
<proteinExistence type="inferred from homology"/>
<dbReference type="Gene3D" id="1.25.40.390">
    <property type="match status" value="1"/>
</dbReference>
<keyword evidence="5" id="KW-0998">Cell outer membrane</keyword>
<dbReference type="Proteomes" id="UP000326903">
    <property type="component" value="Unassembled WGS sequence"/>
</dbReference>
<reference evidence="8 9" key="1">
    <citation type="submission" date="2019-09" db="EMBL/GenBank/DDBJ databases">
        <title>Draft genome sequence of Ginsengibacter sp. BR5-29.</title>
        <authorList>
            <person name="Im W.-T."/>
        </authorList>
    </citation>
    <scope>NUCLEOTIDE SEQUENCE [LARGE SCALE GENOMIC DNA]</scope>
    <source>
        <strain evidence="8 9">BR5-29</strain>
    </source>
</reference>
<gene>
    <name evidence="8" type="ORF">FW778_19720</name>
</gene>
<evidence type="ECO:0000256" key="2">
    <source>
        <dbReference type="ARBA" id="ARBA00006275"/>
    </source>
</evidence>
<keyword evidence="3" id="KW-0732">Signal</keyword>
<dbReference type="AlphaFoldDB" id="A0A5J5IC45"/>
<evidence type="ECO:0000256" key="4">
    <source>
        <dbReference type="ARBA" id="ARBA00023136"/>
    </source>
</evidence>